<sequence length="163" mass="18097">MKMSNNTSIASDDLDVLTADLDALLKEFPQKRRELHGCLGRMLQEEVNAQIAQAGFKDGGEKLKSWQEMKVGSGGGYTAVRPTKSATGSNSPGAITNYNEAGHKIRKPKAVHKGNKKYRYRPKINVPYVDGRNFYEAARRNVEAKAIQIVEEFVDELAKELEG</sequence>
<evidence type="ECO:0008006" key="4">
    <source>
        <dbReference type="Google" id="ProtNLM"/>
    </source>
</evidence>
<accession>A0A4Z0XY36</accession>
<evidence type="ECO:0000313" key="2">
    <source>
        <dbReference type="EMBL" id="TGJ75417.1"/>
    </source>
</evidence>
<evidence type="ECO:0000313" key="3">
    <source>
        <dbReference type="Proteomes" id="UP000297714"/>
    </source>
</evidence>
<evidence type="ECO:0000256" key="1">
    <source>
        <dbReference type="SAM" id="MobiDB-lite"/>
    </source>
</evidence>
<dbReference type="EMBL" id="SRMQ01000018">
    <property type="protein sequence ID" value="TGJ75417.1"/>
    <property type="molecule type" value="Genomic_DNA"/>
</dbReference>
<organism evidence="2 3">
    <name type="scientific">Caproiciproducens galactitolivorans</name>
    <dbReference type="NCBI Taxonomy" id="642589"/>
    <lineage>
        <taxon>Bacteria</taxon>
        <taxon>Bacillati</taxon>
        <taxon>Bacillota</taxon>
        <taxon>Clostridia</taxon>
        <taxon>Eubacteriales</taxon>
        <taxon>Acutalibacteraceae</taxon>
        <taxon>Caproiciproducens</taxon>
    </lineage>
</organism>
<feature type="compositionally biased region" description="Basic residues" evidence="1">
    <location>
        <begin position="104"/>
        <end position="113"/>
    </location>
</feature>
<feature type="compositionally biased region" description="Polar residues" evidence="1">
    <location>
        <begin position="84"/>
        <end position="99"/>
    </location>
</feature>
<feature type="region of interest" description="Disordered" evidence="1">
    <location>
        <begin position="74"/>
        <end position="113"/>
    </location>
</feature>
<proteinExistence type="predicted"/>
<reference evidence="2 3" key="1">
    <citation type="submission" date="2019-04" db="EMBL/GenBank/DDBJ databases">
        <authorList>
            <person name="Poehlein A."/>
            <person name="Bengelsdorf F.R."/>
            <person name="Duerre P."/>
            <person name="Daniel R."/>
        </authorList>
    </citation>
    <scope>NUCLEOTIDE SEQUENCE [LARGE SCALE GENOMIC DNA]</scope>
    <source>
        <strain evidence="2 3">BS-1</strain>
    </source>
</reference>
<protein>
    <recommendedName>
        <fullName evidence="4">Phage protein, HK97 gp10 family</fullName>
    </recommendedName>
</protein>
<dbReference type="AlphaFoldDB" id="A0A4Z0XY36"/>
<gene>
    <name evidence="2" type="ORF">CAGA_24410</name>
</gene>
<keyword evidence="3" id="KW-1185">Reference proteome</keyword>
<name>A0A4Z0XY36_9FIRM</name>
<comment type="caution">
    <text evidence="2">The sequence shown here is derived from an EMBL/GenBank/DDBJ whole genome shotgun (WGS) entry which is preliminary data.</text>
</comment>
<dbReference type="Proteomes" id="UP000297714">
    <property type="component" value="Unassembled WGS sequence"/>
</dbReference>